<dbReference type="InterPro" id="IPR011330">
    <property type="entry name" value="Glyco_hydro/deAcase_b/a-brl"/>
</dbReference>
<protein>
    <submittedName>
        <fullName evidence="6">1,4-alpha-glucan branching enzyme</fullName>
        <ecNumber evidence="6">2.4.1.18</ecNumber>
    </submittedName>
</protein>
<evidence type="ECO:0000313" key="7">
    <source>
        <dbReference type="Proteomes" id="UP001251217"/>
    </source>
</evidence>
<dbReference type="SUPFAM" id="SSF88688">
    <property type="entry name" value="Families 57/38 glycoside transferase middle domain"/>
    <property type="match status" value="1"/>
</dbReference>
<comment type="similarity">
    <text evidence="1 3">Belongs to the glycosyl hydrolase 57 family.</text>
</comment>
<comment type="caution">
    <text evidence="6">The sequence shown here is derived from an EMBL/GenBank/DDBJ whole genome shotgun (WGS) entry which is preliminary data.</text>
</comment>
<evidence type="ECO:0000256" key="1">
    <source>
        <dbReference type="ARBA" id="ARBA00006821"/>
    </source>
</evidence>
<proteinExistence type="inferred from homology"/>
<dbReference type="Gene3D" id="3.20.110.10">
    <property type="entry name" value="Glycoside hydrolase 38, N terminal domain"/>
    <property type="match status" value="1"/>
</dbReference>
<dbReference type="InterPro" id="IPR015293">
    <property type="entry name" value="BE_C"/>
</dbReference>
<dbReference type="Proteomes" id="UP001251217">
    <property type="component" value="Unassembled WGS sequence"/>
</dbReference>
<dbReference type="Pfam" id="PF09210">
    <property type="entry name" value="BE_C"/>
    <property type="match status" value="1"/>
</dbReference>
<dbReference type="EMBL" id="JAVDWW010000004">
    <property type="protein sequence ID" value="MDR7169242.1"/>
    <property type="molecule type" value="Genomic_DNA"/>
</dbReference>
<dbReference type="PANTHER" id="PTHR41695:SF1">
    <property type="entry name" value="1,4-ALPHA-GLUCAN BRANCHING ENZYME TK1436"/>
    <property type="match status" value="1"/>
</dbReference>
<keyword evidence="6" id="KW-0808">Transferase</keyword>
<dbReference type="Pfam" id="PF03065">
    <property type="entry name" value="Glyco_hydro_57"/>
    <property type="match status" value="1"/>
</dbReference>
<evidence type="ECO:0000259" key="4">
    <source>
        <dbReference type="Pfam" id="PF03065"/>
    </source>
</evidence>
<dbReference type="PANTHER" id="PTHR41695">
    <property type="entry name" value="1,4-ALPHA-GLUCAN BRANCHING ENZYME RV3031-RELATED"/>
    <property type="match status" value="1"/>
</dbReference>
<evidence type="ECO:0000259" key="5">
    <source>
        <dbReference type="Pfam" id="PF09210"/>
    </source>
</evidence>
<keyword evidence="7" id="KW-1185">Reference proteome</keyword>
<evidence type="ECO:0000256" key="2">
    <source>
        <dbReference type="ARBA" id="ARBA00023277"/>
    </source>
</evidence>
<keyword evidence="6" id="KW-0328">Glycosyltransferase</keyword>
<feature type="domain" description="1,4-alpha-glucan branching enzyme C-terminal" evidence="5">
    <location>
        <begin position="407"/>
        <end position="499"/>
    </location>
</feature>
<dbReference type="EC" id="2.4.1.18" evidence="6"/>
<dbReference type="InterPro" id="IPR040042">
    <property type="entry name" value="Branching_enz_MT3115-like"/>
</dbReference>
<dbReference type="RefSeq" id="WP_310402229.1">
    <property type="nucleotide sequence ID" value="NZ_JAVDWW010000004.1"/>
</dbReference>
<name>A0ABU1XGY9_9NOCA</name>
<keyword evidence="2 3" id="KW-0119">Carbohydrate metabolism</keyword>
<dbReference type="InterPro" id="IPR004300">
    <property type="entry name" value="Glyco_hydro_57_N"/>
</dbReference>
<gene>
    <name evidence="6" type="ORF">J2W56_002983</name>
</gene>
<reference evidence="6 7" key="1">
    <citation type="submission" date="2023-07" db="EMBL/GenBank/DDBJ databases">
        <title>Sorghum-associated microbial communities from plants grown in Nebraska, USA.</title>
        <authorList>
            <person name="Schachtman D."/>
        </authorList>
    </citation>
    <scope>NUCLEOTIDE SEQUENCE [LARGE SCALE GENOMIC DNA]</scope>
    <source>
        <strain evidence="6 7">4272</strain>
    </source>
</reference>
<dbReference type="Gene3D" id="1.20.1430.10">
    <property type="entry name" value="Families 57/38 glycoside transferase, middle domain"/>
    <property type="match status" value="1"/>
</dbReference>
<evidence type="ECO:0000313" key="6">
    <source>
        <dbReference type="EMBL" id="MDR7169242.1"/>
    </source>
</evidence>
<sequence length="523" mass="57068">MSDSQAVPGRFSLVLHSHLPWLVHHGRWPVGEEWLYQSWAASYLPVARVLRTLAAEGRSHLLSFGITPVLAAQLDDPHALAAMHHWLGNWQMRADEASMAGKRELGGYEHALAAEALADFEQRWRHGGSPVWRELIDAETIELLGGPLAHPFQPLLDSRLRDFQLREGLADARHRWGHTPAGIWAPECGFTPGMEQGYAAAGVTHFMVDGPALRGDTTLGRPVWDSDVVAFGRDLQVSYRVWSPKSGYPGQAHYRDFHHYDHETGLKPARVTGKQVVGPDKAPYDPAAAAAAIERDVADFVATVRERLITESERIGRPALVVAAFDTELFGHWWHEGPQWLEQVLRALPEAGVTVGTLADARADGFVGAPVELADSSWGSGKDWRVWAGDQVRDLVDLNAEIVRAALDTLDKMAAQSDGLRDPVADQLLREAILAVSSDWAFMVSKDSAAGYARDRAHQHAHAVREIAAAVTAGQLAKARQLAAGWYAADGFFPALDARRLDARGTDIPAVGHRSAGATEGPA</sequence>
<dbReference type="GO" id="GO:0003844">
    <property type="term" value="F:1,4-alpha-glucan branching enzyme activity"/>
    <property type="evidence" value="ECO:0007669"/>
    <property type="project" value="UniProtKB-EC"/>
</dbReference>
<evidence type="ECO:0000256" key="3">
    <source>
        <dbReference type="RuleBase" id="RU361196"/>
    </source>
</evidence>
<accession>A0ABU1XGY9</accession>
<feature type="domain" description="Glycoside hydrolase family 57 N-terminal" evidence="4">
    <location>
        <begin position="13"/>
        <end position="242"/>
    </location>
</feature>
<dbReference type="SUPFAM" id="SSF88713">
    <property type="entry name" value="Glycoside hydrolase/deacetylase"/>
    <property type="match status" value="1"/>
</dbReference>
<dbReference type="InterPro" id="IPR028995">
    <property type="entry name" value="Glyco_hydro_57/38_cen_sf"/>
</dbReference>
<organism evidence="6 7">
    <name type="scientific">Nocardia kruczakiae</name>
    <dbReference type="NCBI Taxonomy" id="261477"/>
    <lineage>
        <taxon>Bacteria</taxon>
        <taxon>Bacillati</taxon>
        <taxon>Actinomycetota</taxon>
        <taxon>Actinomycetes</taxon>
        <taxon>Mycobacteriales</taxon>
        <taxon>Nocardiaceae</taxon>
        <taxon>Nocardia</taxon>
    </lineage>
</organism>
<dbReference type="InterPro" id="IPR027291">
    <property type="entry name" value="Glyco_hydro_38_N_sf"/>
</dbReference>
<dbReference type="InterPro" id="IPR037090">
    <property type="entry name" value="57_glycoside_trans_central"/>
</dbReference>